<reference evidence="2 3" key="1">
    <citation type="submission" date="2016-02" db="EMBL/GenBank/DDBJ databases">
        <title>Genome analysis of coral dinoflagellate symbionts highlights evolutionary adaptations to a symbiotic lifestyle.</title>
        <authorList>
            <person name="Aranda M."/>
            <person name="Li Y."/>
            <person name="Liew Y.J."/>
            <person name="Baumgarten S."/>
            <person name="Simakov O."/>
            <person name="Wilson M."/>
            <person name="Piel J."/>
            <person name="Ashoor H."/>
            <person name="Bougouffa S."/>
            <person name="Bajic V.B."/>
            <person name="Ryu T."/>
            <person name="Ravasi T."/>
            <person name="Bayer T."/>
            <person name="Micklem G."/>
            <person name="Kim H."/>
            <person name="Bhak J."/>
            <person name="Lajeunesse T.C."/>
            <person name="Voolstra C.R."/>
        </authorList>
    </citation>
    <scope>NUCLEOTIDE SEQUENCE [LARGE SCALE GENOMIC DNA]</scope>
    <source>
        <strain evidence="2 3">CCMP2467</strain>
    </source>
</reference>
<evidence type="ECO:0000256" key="1">
    <source>
        <dbReference type="SAM" id="MobiDB-lite"/>
    </source>
</evidence>
<keyword evidence="3" id="KW-1185">Reference proteome</keyword>
<gene>
    <name evidence="2" type="ORF">AK812_SmicGene15949</name>
</gene>
<evidence type="ECO:0000313" key="3">
    <source>
        <dbReference type="Proteomes" id="UP000186817"/>
    </source>
</evidence>
<evidence type="ECO:0000313" key="2">
    <source>
        <dbReference type="EMBL" id="OLQ01315.1"/>
    </source>
</evidence>
<dbReference type="GO" id="GO:0005730">
    <property type="term" value="C:nucleolus"/>
    <property type="evidence" value="ECO:0007669"/>
    <property type="project" value="UniProtKB-SubCell"/>
</dbReference>
<protein>
    <submittedName>
        <fullName evidence="2">Uncharacterized protein</fullName>
    </submittedName>
</protein>
<dbReference type="OrthoDB" id="459668at2759"/>
<feature type="region of interest" description="Disordered" evidence="1">
    <location>
        <begin position="93"/>
        <end position="125"/>
    </location>
</feature>
<proteinExistence type="predicted"/>
<comment type="caution">
    <text evidence="2">The sequence shown here is derived from an EMBL/GenBank/DDBJ whole genome shotgun (WGS) entry which is preliminary data.</text>
</comment>
<accession>A0A1Q9E1L9</accession>
<dbReference type="AlphaFoldDB" id="A0A1Q9E1L9"/>
<name>A0A1Q9E1L9_SYMMI</name>
<organism evidence="2 3">
    <name type="scientific">Symbiodinium microadriaticum</name>
    <name type="common">Dinoflagellate</name>
    <name type="synonym">Zooxanthella microadriatica</name>
    <dbReference type="NCBI Taxonomy" id="2951"/>
    <lineage>
        <taxon>Eukaryota</taxon>
        <taxon>Sar</taxon>
        <taxon>Alveolata</taxon>
        <taxon>Dinophyceae</taxon>
        <taxon>Suessiales</taxon>
        <taxon>Symbiodiniaceae</taxon>
        <taxon>Symbiodinium</taxon>
    </lineage>
</organism>
<dbReference type="EMBL" id="LSRX01000297">
    <property type="protein sequence ID" value="OLQ01315.1"/>
    <property type="molecule type" value="Genomic_DNA"/>
</dbReference>
<dbReference type="GO" id="GO:0042254">
    <property type="term" value="P:ribosome biogenesis"/>
    <property type="evidence" value="ECO:0007669"/>
    <property type="project" value="UniProtKB-KW"/>
</dbReference>
<dbReference type="GO" id="GO:0005654">
    <property type="term" value="C:nucleoplasm"/>
    <property type="evidence" value="ECO:0007669"/>
    <property type="project" value="UniProtKB-SubCell"/>
</dbReference>
<dbReference type="Proteomes" id="UP000186817">
    <property type="component" value="Unassembled WGS sequence"/>
</dbReference>
<sequence>MTKAMKGSNKDQDDLDALFTVDTKGSCEGLSQASRKEVARAKIFREKGPDLGLSGFEEAKVARAAQTLENRQRQKPKANQEVFDLWSTPTKAERWKAERADEEEHASRAPAVVPAHEGQSMNPGSEAYEDLACMAAAKQLEKEEKVESLERQMRPITTELRATLGDEEVAKMDEATRIQTI</sequence>